<dbReference type="Pfam" id="PF00905">
    <property type="entry name" value="Transpeptidase"/>
    <property type="match status" value="1"/>
</dbReference>
<proteinExistence type="inferred from homology"/>
<reference evidence="13" key="1">
    <citation type="submission" date="2021-01" db="EMBL/GenBank/DDBJ databases">
        <title>Whole genome shotgun sequence of Cellulomonas pakistanensis NBRC 110800.</title>
        <authorList>
            <person name="Komaki H."/>
            <person name="Tamura T."/>
        </authorList>
    </citation>
    <scope>NUCLEOTIDE SEQUENCE</scope>
    <source>
        <strain evidence="13">NBRC 110800</strain>
    </source>
</reference>
<evidence type="ECO:0000259" key="10">
    <source>
        <dbReference type="Pfam" id="PF00905"/>
    </source>
</evidence>
<evidence type="ECO:0000259" key="12">
    <source>
        <dbReference type="Pfam" id="PF05223"/>
    </source>
</evidence>
<evidence type="ECO:0000313" key="13">
    <source>
        <dbReference type="EMBL" id="GIG34667.1"/>
    </source>
</evidence>
<protein>
    <recommendedName>
        <fullName evidence="4 9">Beta-lactamase</fullName>
        <ecNumber evidence="4 9">3.5.2.6</ecNumber>
    </recommendedName>
</protein>
<dbReference type="InterPro" id="IPR036138">
    <property type="entry name" value="PBP_dimer_sf"/>
</dbReference>
<evidence type="ECO:0000256" key="2">
    <source>
        <dbReference type="ARBA" id="ARBA00007171"/>
    </source>
</evidence>
<accession>A0A919PAE7</accession>
<evidence type="ECO:0000256" key="6">
    <source>
        <dbReference type="ARBA" id="ARBA00022801"/>
    </source>
</evidence>
<dbReference type="GO" id="GO:0008658">
    <property type="term" value="F:penicillin binding"/>
    <property type="evidence" value="ECO:0007669"/>
    <property type="project" value="InterPro"/>
</dbReference>
<comment type="caution">
    <text evidence="13">The sequence shown here is derived from an EMBL/GenBank/DDBJ whole genome shotgun (WGS) entry which is preliminary data.</text>
</comment>
<keyword evidence="14" id="KW-1185">Reference proteome</keyword>
<evidence type="ECO:0000313" key="14">
    <source>
        <dbReference type="Proteomes" id="UP000642125"/>
    </source>
</evidence>
<evidence type="ECO:0000256" key="7">
    <source>
        <dbReference type="ARBA" id="ARBA00023136"/>
    </source>
</evidence>
<organism evidence="13 14">
    <name type="scientific">Cellulomonas pakistanensis</name>
    <dbReference type="NCBI Taxonomy" id="992287"/>
    <lineage>
        <taxon>Bacteria</taxon>
        <taxon>Bacillati</taxon>
        <taxon>Actinomycetota</taxon>
        <taxon>Actinomycetes</taxon>
        <taxon>Micrococcales</taxon>
        <taxon>Cellulomonadaceae</taxon>
        <taxon>Cellulomonas</taxon>
    </lineage>
</organism>
<feature type="domain" description="NTF2-like N-terminal transpeptidase" evidence="12">
    <location>
        <begin position="49"/>
        <end position="158"/>
    </location>
</feature>
<comment type="similarity">
    <text evidence="2">Belongs to the transpeptidase family.</text>
</comment>
<dbReference type="InterPro" id="IPR050515">
    <property type="entry name" value="Beta-lactam/transpept"/>
</dbReference>
<comment type="subcellular location">
    <subcellularLocation>
        <location evidence="1">Membrane</location>
    </subcellularLocation>
</comment>
<feature type="domain" description="Penicillin-binding protein dimerisation" evidence="11">
    <location>
        <begin position="166"/>
        <end position="325"/>
    </location>
</feature>
<dbReference type="Gene3D" id="3.40.710.10">
    <property type="entry name" value="DD-peptidase/beta-lactamase superfamily"/>
    <property type="match status" value="1"/>
</dbReference>
<dbReference type="GO" id="GO:0017001">
    <property type="term" value="P:antibiotic catabolic process"/>
    <property type="evidence" value="ECO:0007669"/>
    <property type="project" value="InterPro"/>
</dbReference>
<keyword evidence="6 9" id="KW-0378">Hydrolase</keyword>
<dbReference type="AlphaFoldDB" id="A0A919PAE7"/>
<feature type="domain" description="Penicillin-binding protein transpeptidase" evidence="10">
    <location>
        <begin position="369"/>
        <end position="650"/>
    </location>
</feature>
<dbReference type="GO" id="GO:0005886">
    <property type="term" value="C:plasma membrane"/>
    <property type="evidence" value="ECO:0007669"/>
    <property type="project" value="TreeGrafter"/>
</dbReference>
<dbReference type="GO" id="GO:0051301">
    <property type="term" value="P:cell division"/>
    <property type="evidence" value="ECO:0007669"/>
    <property type="project" value="UniProtKB-KW"/>
</dbReference>
<dbReference type="PROSITE" id="PS00337">
    <property type="entry name" value="BETA_LACTAMASE_D"/>
    <property type="match status" value="1"/>
</dbReference>
<gene>
    <name evidence="13" type="ORF">Cpa01nite_00480</name>
</gene>
<evidence type="ECO:0000259" key="11">
    <source>
        <dbReference type="Pfam" id="PF03717"/>
    </source>
</evidence>
<dbReference type="InterPro" id="IPR012338">
    <property type="entry name" value="Beta-lactam/transpept-like"/>
</dbReference>
<dbReference type="PANTHER" id="PTHR30627:SF24">
    <property type="entry name" value="PENICILLIN-BINDING PROTEIN 4B"/>
    <property type="match status" value="1"/>
</dbReference>
<sequence>MGTVVAGGIREARVRGRAGARVRRPLAGAVALALVGVLAACTGGGDDGQDAADALAAAIASGDFADVPLEGATAAEAGDARTAAYEGLDPWAPEVAAGDVVAAEGDDAAASVELSFTWDVGSSTTAWTYTTHANLARVDDEWRARWSPMVLAPDLAAGEALQVRRVQAERAQVLGQGDAVIVESRPVSRVGIDKTRVATAEADAAARGLATALRIDPEAYAAQVAAAGEKAFVEAIVVREGDPVYDVAALSALPGVNAVSATLPLAPTRAFARPVLGTVGQATAEIVEESDGAVVGGDLTGLSGLQAQFDAQLRGEPGLTVVATAGGAQERELFHVEPLVGQPLRTTLDPAVQQAAEDVVATQPDVASAVVAIRPSTGDVLAVASGAGGGGMSTATLGLYAPGSTFKVASSLALLRAGLTPDSTVTCPETATVEGRTFQNYPGYPAEALGDIPLRTALAESCNTAFLTAAGQAPQEQLAAAAAALGLVPGADLGFAATLGEVPAEATGGTDHAASMIGQGRVQATPLGMATVAASVAHGARVTPRLVLGADEATAAPSAAADAAPLTAPEAEALRAMMRAVVTEGGGDFLQDVPGAEVIAKSGTAQYGSGEELANHAWMIAAQGDLAVAVFVETGEFGSTTSGPLLEQLLRAVAVPAA</sequence>
<dbReference type="GO" id="GO:0071555">
    <property type="term" value="P:cell wall organization"/>
    <property type="evidence" value="ECO:0007669"/>
    <property type="project" value="TreeGrafter"/>
</dbReference>
<keyword evidence="13" id="KW-0131">Cell cycle</keyword>
<dbReference type="SUPFAM" id="SSF56601">
    <property type="entry name" value="beta-lactamase/transpeptidase-like"/>
    <property type="match status" value="1"/>
</dbReference>
<dbReference type="EMBL" id="BONO01000001">
    <property type="protein sequence ID" value="GIG34667.1"/>
    <property type="molecule type" value="Genomic_DNA"/>
</dbReference>
<evidence type="ECO:0000256" key="3">
    <source>
        <dbReference type="ARBA" id="ARBA00007898"/>
    </source>
</evidence>
<evidence type="ECO:0000256" key="4">
    <source>
        <dbReference type="ARBA" id="ARBA00012865"/>
    </source>
</evidence>
<keyword evidence="7" id="KW-0472">Membrane</keyword>
<dbReference type="InterPro" id="IPR001460">
    <property type="entry name" value="PCN-bd_Tpept"/>
</dbReference>
<keyword evidence="8 9" id="KW-0046">Antibiotic resistance</keyword>
<dbReference type="EC" id="3.5.2.6" evidence="4 9"/>
<evidence type="ECO:0000256" key="9">
    <source>
        <dbReference type="RuleBase" id="RU361140"/>
    </source>
</evidence>
<evidence type="ECO:0000256" key="5">
    <source>
        <dbReference type="ARBA" id="ARBA00022729"/>
    </source>
</evidence>
<name>A0A919PAE7_9CELL</name>
<dbReference type="InterPro" id="IPR005311">
    <property type="entry name" value="PBP_dimer"/>
</dbReference>
<dbReference type="SUPFAM" id="SSF56519">
    <property type="entry name" value="Penicillin binding protein dimerisation domain"/>
    <property type="match status" value="1"/>
</dbReference>
<dbReference type="Proteomes" id="UP000642125">
    <property type="component" value="Unassembled WGS sequence"/>
</dbReference>
<comment type="similarity">
    <text evidence="3 9">Belongs to the class-D beta-lactamase family.</text>
</comment>
<dbReference type="GO" id="GO:0008800">
    <property type="term" value="F:beta-lactamase activity"/>
    <property type="evidence" value="ECO:0007669"/>
    <property type="project" value="UniProtKB-UniRule"/>
</dbReference>
<dbReference type="Pfam" id="PF05223">
    <property type="entry name" value="MecA_N"/>
    <property type="match status" value="1"/>
</dbReference>
<dbReference type="InterPro" id="IPR007887">
    <property type="entry name" value="MecA_N"/>
</dbReference>
<keyword evidence="5" id="KW-0732">Signal</keyword>
<dbReference type="Gene3D" id="3.90.1310.10">
    <property type="entry name" value="Penicillin-binding protein 2a (Domain 2)"/>
    <property type="match status" value="1"/>
</dbReference>
<comment type="catalytic activity">
    <reaction evidence="9">
        <text>a beta-lactam + H2O = a substituted beta-amino acid</text>
        <dbReference type="Rhea" id="RHEA:20401"/>
        <dbReference type="ChEBI" id="CHEBI:15377"/>
        <dbReference type="ChEBI" id="CHEBI:35627"/>
        <dbReference type="ChEBI" id="CHEBI:140347"/>
        <dbReference type="EC" id="3.5.2.6"/>
    </reaction>
</comment>
<dbReference type="GO" id="GO:0071972">
    <property type="term" value="F:peptidoglycan L,D-transpeptidase activity"/>
    <property type="evidence" value="ECO:0007669"/>
    <property type="project" value="TreeGrafter"/>
</dbReference>
<evidence type="ECO:0000256" key="1">
    <source>
        <dbReference type="ARBA" id="ARBA00004370"/>
    </source>
</evidence>
<keyword evidence="13" id="KW-0132">Cell division</keyword>
<dbReference type="PANTHER" id="PTHR30627">
    <property type="entry name" value="PEPTIDOGLYCAN D,D-TRANSPEPTIDASE"/>
    <property type="match status" value="1"/>
</dbReference>
<dbReference type="Pfam" id="PF03717">
    <property type="entry name" value="PBP_dimer"/>
    <property type="match status" value="1"/>
</dbReference>
<dbReference type="GO" id="GO:0046677">
    <property type="term" value="P:response to antibiotic"/>
    <property type="evidence" value="ECO:0007669"/>
    <property type="project" value="UniProtKB-UniRule"/>
</dbReference>
<dbReference type="InterPro" id="IPR002137">
    <property type="entry name" value="Beta-lactam_class-D_AS"/>
</dbReference>
<evidence type="ECO:0000256" key="8">
    <source>
        <dbReference type="ARBA" id="ARBA00023251"/>
    </source>
</evidence>